<feature type="domain" description="HTH luxR-type" evidence="1">
    <location>
        <begin position="7"/>
        <end position="57"/>
    </location>
</feature>
<gene>
    <name evidence="2" type="ORF">KTO63_16085</name>
</gene>
<dbReference type="Pfam" id="PF00196">
    <property type="entry name" value="GerE"/>
    <property type="match status" value="1"/>
</dbReference>
<proteinExistence type="predicted"/>
<sequence length="69" mass="7923">MKPFNKLSTCGLEIAMLINKGKSLPQICTDLNIQYSTANTYKRRIFEKLSVYSTLTLSRLMSSFKIEDK</sequence>
<dbReference type="RefSeq" id="WP_217792408.1">
    <property type="nucleotide sequence ID" value="NZ_JAHSPG010000013.1"/>
</dbReference>
<dbReference type="AlphaFoldDB" id="A0A9E2W599"/>
<dbReference type="InterPro" id="IPR000792">
    <property type="entry name" value="Tscrpt_reg_LuxR_C"/>
</dbReference>
<name>A0A9E2W599_9BACT</name>
<accession>A0A9E2W599</accession>
<evidence type="ECO:0000313" key="3">
    <source>
        <dbReference type="Proteomes" id="UP000812270"/>
    </source>
</evidence>
<protein>
    <submittedName>
        <fullName evidence="2">LuxR C-terminal-related transcriptional regulator</fullName>
    </submittedName>
</protein>
<evidence type="ECO:0000313" key="2">
    <source>
        <dbReference type="EMBL" id="MBV4358684.1"/>
    </source>
</evidence>
<keyword evidence="3" id="KW-1185">Reference proteome</keyword>
<dbReference type="Proteomes" id="UP000812270">
    <property type="component" value="Unassembled WGS sequence"/>
</dbReference>
<dbReference type="EMBL" id="JAHSPG010000013">
    <property type="protein sequence ID" value="MBV4358684.1"/>
    <property type="molecule type" value="Genomic_DNA"/>
</dbReference>
<evidence type="ECO:0000259" key="1">
    <source>
        <dbReference type="Pfam" id="PF00196"/>
    </source>
</evidence>
<reference evidence="2" key="1">
    <citation type="submission" date="2021-06" db="EMBL/GenBank/DDBJ databases">
        <authorList>
            <person name="Huq M.A."/>
        </authorList>
    </citation>
    <scope>NUCLEOTIDE SEQUENCE</scope>
    <source>
        <strain evidence="2">MAH-26</strain>
    </source>
</reference>
<dbReference type="GO" id="GO:0006355">
    <property type="term" value="P:regulation of DNA-templated transcription"/>
    <property type="evidence" value="ECO:0007669"/>
    <property type="project" value="InterPro"/>
</dbReference>
<organism evidence="2 3">
    <name type="scientific">Pinibacter aurantiacus</name>
    <dbReference type="NCBI Taxonomy" id="2851599"/>
    <lineage>
        <taxon>Bacteria</taxon>
        <taxon>Pseudomonadati</taxon>
        <taxon>Bacteroidota</taxon>
        <taxon>Chitinophagia</taxon>
        <taxon>Chitinophagales</taxon>
        <taxon>Chitinophagaceae</taxon>
        <taxon>Pinibacter</taxon>
    </lineage>
</organism>
<comment type="caution">
    <text evidence="2">The sequence shown here is derived from an EMBL/GenBank/DDBJ whole genome shotgun (WGS) entry which is preliminary data.</text>
</comment>